<comment type="caution">
    <text evidence="1">The sequence shown here is derived from an EMBL/GenBank/DDBJ whole genome shotgun (WGS) entry which is preliminary data.</text>
</comment>
<sequence length="78" mass="9393">MNDKRRRICMDKWISKTKINKLTIFLNLNFSSRTDKSWFINYNDLVSFSAYSVTPVVYHLQFTLFVQFQENFEAILES</sequence>
<name>A0A922HV41_DERFA</name>
<gene>
    <name evidence="1" type="ORF">DERF_009504</name>
</gene>
<dbReference type="EMBL" id="ASGP02000004">
    <property type="protein sequence ID" value="KAH9511019.1"/>
    <property type="molecule type" value="Genomic_DNA"/>
</dbReference>
<proteinExistence type="predicted"/>
<organism evidence="1 2">
    <name type="scientific">Dermatophagoides farinae</name>
    <name type="common">American house dust mite</name>
    <dbReference type="NCBI Taxonomy" id="6954"/>
    <lineage>
        <taxon>Eukaryota</taxon>
        <taxon>Metazoa</taxon>
        <taxon>Ecdysozoa</taxon>
        <taxon>Arthropoda</taxon>
        <taxon>Chelicerata</taxon>
        <taxon>Arachnida</taxon>
        <taxon>Acari</taxon>
        <taxon>Acariformes</taxon>
        <taxon>Sarcoptiformes</taxon>
        <taxon>Astigmata</taxon>
        <taxon>Psoroptidia</taxon>
        <taxon>Analgoidea</taxon>
        <taxon>Pyroglyphidae</taxon>
        <taxon>Dermatophagoidinae</taxon>
        <taxon>Dermatophagoides</taxon>
    </lineage>
</organism>
<evidence type="ECO:0000313" key="1">
    <source>
        <dbReference type="EMBL" id="KAH9511019.1"/>
    </source>
</evidence>
<evidence type="ECO:0000313" key="2">
    <source>
        <dbReference type="Proteomes" id="UP000790347"/>
    </source>
</evidence>
<protein>
    <submittedName>
        <fullName evidence="1">Uncharacterized protein</fullName>
    </submittedName>
</protein>
<dbReference type="Proteomes" id="UP000790347">
    <property type="component" value="Unassembled WGS sequence"/>
</dbReference>
<keyword evidence="2" id="KW-1185">Reference proteome</keyword>
<dbReference type="AlphaFoldDB" id="A0A922HV41"/>
<reference evidence="1" key="1">
    <citation type="submission" date="2013-05" db="EMBL/GenBank/DDBJ databases">
        <authorList>
            <person name="Yim A.K.Y."/>
            <person name="Chan T.F."/>
            <person name="Ji K.M."/>
            <person name="Liu X.Y."/>
            <person name="Zhou J.W."/>
            <person name="Li R.Q."/>
            <person name="Yang K.Y."/>
            <person name="Li J."/>
            <person name="Li M."/>
            <person name="Law P.T.W."/>
            <person name="Wu Y.L."/>
            <person name="Cai Z.L."/>
            <person name="Qin H."/>
            <person name="Bao Y."/>
            <person name="Leung R.K.K."/>
            <person name="Ng P.K.S."/>
            <person name="Zou J."/>
            <person name="Zhong X.J."/>
            <person name="Ran P.X."/>
            <person name="Zhong N.S."/>
            <person name="Liu Z.G."/>
            <person name="Tsui S.K.W."/>
        </authorList>
    </citation>
    <scope>NUCLEOTIDE SEQUENCE</scope>
    <source>
        <strain evidence="1">Derf</strain>
        <tissue evidence="1">Whole organism</tissue>
    </source>
</reference>
<accession>A0A922HV41</accession>
<reference evidence="1" key="2">
    <citation type="journal article" date="2022" name="Res Sq">
        <title>Comparative Genomics Reveals Insights into the Divergent Evolution of Astigmatic Mites and Household Pest Adaptations.</title>
        <authorList>
            <person name="Xiong Q."/>
            <person name="Wan A.T.-Y."/>
            <person name="Liu X.-Y."/>
            <person name="Fung C.S.-H."/>
            <person name="Xiao X."/>
            <person name="Malainual N."/>
            <person name="Hou J."/>
            <person name="Wang L."/>
            <person name="Wang M."/>
            <person name="Yang K."/>
            <person name="Cui Y."/>
            <person name="Leung E."/>
            <person name="Nong W."/>
            <person name="Shin S.-K."/>
            <person name="Au S."/>
            <person name="Jeong K.Y."/>
            <person name="Chew F.T."/>
            <person name="Hui J."/>
            <person name="Leung T.F."/>
            <person name="Tungtrongchitr A."/>
            <person name="Zhong N."/>
            <person name="Liu Z."/>
            <person name="Tsui S."/>
        </authorList>
    </citation>
    <scope>NUCLEOTIDE SEQUENCE</scope>
    <source>
        <strain evidence="1">Derf</strain>
        <tissue evidence="1">Whole organism</tissue>
    </source>
</reference>